<dbReference type="EMBL" id="JBHSMQ010000005">
    <property type="protein sequence ID" value="MFC5456029.1"/>
    <property type="molecule type" value="Genomic_DNA"/>
</dbReference>
<reference evidence="2" key="1">
    <citation type="journal article" date="2019" name="Int. J. Syst. Evol. Microbiol.">
        <title>The Global Catalogue of Microorganisms (GCM) 10K type strain sequencing project: providing services to taxonomists for standard genome sequencing and annotation.</title>
        <authorList>
            <consortium name="The Broad Institute Genomics Platform"/>
            <consortium name="The Broad Institute Genome Sequencing Center for Infectious Disease"/>
            <person name="Wu L."/>
            <person name="Ma J."/>
        </authorList>
    </citation>
    <scope>NUCLEOTIDE SEQUENCE [LARGE SCALE GENOMIC DNA]</scope>
    <source>
        <strain evidence="2">CGMCC 4.1469</strain>
    </source>
</reference>
<organism evidence="1 2">
    <name type="scientific">Prosthecobacter fluviatilis</name>
    <dbReference type="NCBI Taxonomy" id="445931"/>
    <lineage>
        <taxon>Bacteria</taxon>
        <taxon>Pseudomonadati</taxon>
        <taxon>Verrucomicrobiota</taxon>
        <taxon>Verrucomicrobiia</taxon>
        <taxon>Verrucomicrobiales</taxon>
        <taxon>Verrucomicrobiaceae</taxon>
        <taxon>Prosthecobacter</taxon>
    </lineage>
</organism>
<dbReference type="RefSeq" id="WP_377167866.1">
    <property type="nucleotide sequence ID" value="NZ_JBHSMQ010000005.1"/>
</dbReference>
<dbReference type="Proteomes" id="UP001596052">
    <property type="component" value="Unassembled WGS sequence"/>
</dbReference>
<sequence>MTLETAILDALARSALPLKAADISKLIKPALGKAASPKAVAAALDAQASTGSLTRILAGTAAKPQPLFTLQSPEDATAAFLKSWVHASAKEQPAAKLQTKLPVGLQSFFEAALAQLASAGDAFVQTGGKRLIHARRPRPTQTLSAAQRIALQKILQTVNGARSQPASLEDLLAWLDQEPPSTPPPQSTSVIAPSESDLQTWYELDRIRSSTMMIPIPATFARYQAWAAECGGVADIQVFRRFIEKLYNDGRLLLEPCERPQDLPEHERALLVPMSLGPPGYSWCWLS</sequence>
<evidence type="ECO:0000313" key="2">
    <source>
        <dbReference type="Proteomes" id="UP001596052"/>
    </source>
</evidence>
<protein>
    <submittedName>
        <fullName evidence="1">Uncharacterized protein</fullName>
    </submittedName>
</protein>
<evidence type="ECO:0000313" key="1">
    <source>
        <dbReference type="EMBL" id="MFC5456029.1"/>
    </source>
</evidence>
<name>A0ABW0KRT2_9BACT</name>
<gene>
    <name evidence="1" type="ORF">ACFQDI_14290</name>
</gene>
<proteinExistence type="predicted"/>
<keyword evidence="2" id="KW-1185">Reference proteome</keyword>
<accession>A0ABW0KRT2</accession>
<comment type="caution">
    <text evidence="1">The sequence shown here is derived from an EMBL/GenBank/DDBJ whole genome shotgun (WGS) entry which is preliminary data.</text>
</comment>